<comment type="subcellular location">
    <subcellularLocation>
        <location evidence="1">Cell projection</location>
        <location evidence="1">Cilium</location>
        <location evidence="1">Flagellum</location>
    </subcellularLocation>
</comment>
<evidence type="ECO:0000256" key="2">
    <source>
        <dbReference type="ARBA" id="ARBA00022846"/>
    </source>
</evidence>
<evidence type="ECO:0000256" key="6">
    <source>
        <dbReference type="SAM" id="MobiDB-lite"/>
    </source>
</evidence>
<dbReference type="Proteomes" id="UP000466442">
    <property type="component" value="Unassembled WGS sequence"/>
</dbReference>
<feature type="compositionally biased region" description="Basic and acidic residues" evidence="6">
    <location>
        <begin position="345"/>
        <end position="368"/>
    </location>
</feature>
<feature type="compositionally biased region" description="Acidic residues" evidence="6">
    <location>
        <begin position="607"/>
        <end position="619"/>
    </location>
</feature>
<feature type="compositionally biased region" description="Low complexity" evidence="6">
    <location>
        <begin position="199"/>
        <end position="208"/>
    </location>
</feature>
<sequence length="981" mass="106632">IGKRETVHKDVLADRWKGVCLNPKALQDLLDVGMFDDDVSWLEFLAICVGTLEPSLTRTMIELCELLTDEPEGGRASIPVTIFLNLYKYLAKLDCGPVNRLEQYEKTLIPDTETQCQATDLWPTQEIKEPEDVNIDWDTAIKGTPQDFIETGGDDADEGIVVEAAETENNEDEIVSDSVEQVKEVAEKDDQLAQLVEGSAENGEGSSEQVDETAENDESAERSEETVEKVVESPEQVEEPAGEGDESPENGVKSAVQVEEIAEKGDESTEQVEETAGVGDESAEQVEETAEKGDESTKQVEETAEMSDEPAGQIEETVEKVGVSAEQAEESPDKSDESTEQVSETGEKGEELKNEVEKTVEEGDKSPEEVENPAEVGENPAEQVEETAEKDVAEQVEAVDTEIAELSKAESEENVNANDEETTKTEAEIVSKDEETKEGEVSEEIVKNAEGEVSNAEEQIEANEGQLGDSVKDDAKEGEEQKEENNEVEGNVDEGNAGSKGEDQEESEGDVLGNKNESSVEEPVKTKADEPTETDGAVDEAASPGDGNETGDVEANADNVSQLKGAADEPSGVDEGQRGTDAEDQTVDDAGKNATADEGKEAKSVDDIVDGDNGEEPPAVDDTKDEKIVPTEIVQEESAEPGAEESVEVSTTSDNDDAKEQDDTESAKEAVVEENTTSELPEKENVTEDESGYESSQLQEDTKLSVQETIDPKSAYIINDDGTLSAPRAESVQEEDALQERDSDNSVITKGSDDGMMVWPDIKPPEKEEVDLEPVLEKEVTSEDGIEVFTDIEMQPPTEELKVLPEATEEEQVEVAETEENIFAPQIDSFTDLLEAESAPVEETNPEQLAAALQSTELAPEDMAGVIMSLEGGESFGEEGISQGPPESGTLSFPDGKPEELEQKKERKIVEVFEQHRYPKWMYIPGIGPTVPDHIIEEAEKYFLKIAELQEGMVMPRNIKHFHCPPLELVPECPEGIAEGL</sequence>
<evidence type="ECO:0000256" key="4">
    <source>
        <dbReference type="ARBA" id="ARBA00023273"/>
    </source>
</evidence>
<dbReference type="GO" id="GO:0031514">
    <property type="term" value="C:motile cilium"/>
    <property type="evidence" value="ECO:0007669"/>
    <property type="project" value="UniProtKB-SubCell"/>
</dbReference>
<feature type="compositionally biased region" description="Basic and acidic residues" evidence="6">
    <location>
        <begin position="589"/>
        <end position="606"/>
    </location>
</feature>
<evidence type="ECO:0000256" key="3">
    <source>
        <dbReference type="ARBA" id="ARBA00023069"/>
    </source>
</evidence>
<dbReference type="PANTHER" id="PTHR14952">
    <property type="entry name" value="ROPPORIN-1-LIKE PROTEIN"/>
    <property type="match status" value="1"/>
</dbReference>
<feature type="non-terminal residue" evidence="7">
    <location>
        <position position="1"/>
    </location>
</feature>
<dbReference type="PANTHER" id="PTHR14952:SF9">
    <property type="entry name" value="EF-HAND DOMAIN-CONTAINING PROTEIN"/>
    <property type="match status" value="1"/>
</dbReference>
<feature type="compositionally biased region" description="Acidic residues" evidence="6">
    <location>
        <begin position="209"/>
        <end position="218"/>
    </location>
</feature>
<name>A0A8S9WY08_APOLU</name>
<feature type="compositionally biased region" description="Acidic residues" evidence="6">
    <location>
        <begin position="634"/>
        <end position="647"/>
    </location>
</feature>
<accession>A0A8S9WY08</accession>
<feature type="compositionally biased region" description="Basic and acidic residues" evidence="6">
    <location>
        <begin position="289"/>
        <end position="301"/>
    </location>
</feature>
<dbReference type="OrthoDB" id="10067602at2759"/>
<feature type="compositionally biased region" description="Polar residues" evidence="6">
    <location>
        <begin position="693"/>
        <end position="708"/>
    </location>
</feature>
<protein>
    <submittedName>
        <fullName evidence="7">Uncharacterized protein</fullName>
    </submittedName>
</protein>
<gene>
    <name evidence="7" type="ORF">GE061_006508</name>
</gene>
<dbReference type="AlphaFoldDB" id="A0A8S9WY08"/>
<feature type="compositionally biased region" description="Basic and acidic residues" evidence="6">
    <location>
        <begin position="470"/>
        <end position="485"/>
    </location>
</feature>
<organism evidence="7 8">
    <name type="scientific">Apolygus lucorum</name>
    <name type="common">Small green plant bug</name>
    <name type="synonym">Lygocoris lucorum</name>
    <dbReference type="NCBI Taxonomy" id="248454"/>
    <lineage>
        <taxon>Eukaryota</taxon>
        <taxon>Metazoa</taxon>
        <taxon>Ecdysozoa</taxon>
        <taxon>Arthropoda</taxon>
        <taxon>Hexapoda</taxon>
        <taxon>Insecta</taxon>
        <taxon>Pterygota</taxon>
        <taxon>Neoptera</taxon>
        <taxon>Paraneoptera</taxon>
        <taxon>Hemiptera</taxon>
        <taxon>Heteroptera</taxon>
        <taxon>Panheteroptera</taxon>
        <taxon>Cimicomorpha</taxon>
        <taxon>Miridae</taxon>
        <taxon>Mirini</taxon>
        <taxon>Apolygus</taxon>
    </lineage>
</organism>
<evidence type="ECO:0000313" key="8">
    <source>
        <dbReference type="Proteomes" id="UP000466442"/>
    </source>
</evidence>
<evidence type="ECO:0000256" key="5">
    <source>
        <dbReference type="ARBA" id="ARBA00035651"/>
    </source>
</evidence>
<evidence type="ECO:0000256" key="1">
    <source>
        <dbReference type="ARBA" id="ARBA00004230"/>
    </source>
</evidence>
<feature type="compositionally biased region" description="Basic and acidic residues" evidence="6">
    <location>
        <begin position="219"/>
        <end position="232"/>
    </location>
</feature>
<proteinExistence type="inferred from homology"/>
<feature type="compositionally biased region" description="Acidic residues" evidence="6">
    <location>
        <begin position="235"/>
        <end position="248"/>
    </location>
</feature>
<feature type="region of interest" description="Disordered" evidence="6">
    <location>
        <begin position="875"/>
        <end position="902"/>
    </location>
</feature>
<keyword evidence="2" id="KW-0282">Flagellum</keyword>
<feature type="region of interest" description="Disordered" evidence="6">
    <location>
        <begin position="199"/>
        <end position="773"/>
    </location>
</feature>
<keyword evidence="3" id="KW-0969">Cilium</keyword>
<evidence type="ECO:0000313" key="7">
    <source>
        <dbReference type="EMBL" id="KAF6200205.1"/>
    </source>
</evidence>
<comment type="caution">
    <text evidence="7">The sequence shown here is derived from an EMBL/GenBank/DDBJ whole genome shotgun (WGS) entry which is preliminary data.</text>
</comment>
<keyword evidence="8" id="KW-1185">Reference proteome</keyword>
<dbReference type="EMBL" id="WIXP02000014">
    <property type="protein sequence ID" value="KAF6200205.1"/>
    <property type="molecule type" value="Genomic_DNA"/>
</dbReference>
<keyword evidence="4" id="KW-0966">Cell projection</keyword>
<feature type="compositionally biased region" description="Basic and acidic residues" evidence="6">
    <location>
        <begin position="421"/>
        <end position="450"/>
    </location>
</feature>
<comment type="similarity">
    <text evidence="5">Belongs to the ropporin family.</text>
</comment>
<feature type="compositionally biased region" description="Acidic residues" evidence="6">
    <location>
        <begin position="654"/>
        <end position="664"/>
    </location>
</feature>
<reference evidence="7" key="1">
    <citation type="journal article" date="2021" name="Mol. Ecol. Resour.">
        <title>Apolygus lucorum genome provides insights into omnivorousness and mesophyll feeding.</title>
        <authorList>
            <person name="Liu Y."/>
            <person name="Liu H."/>
            <person name="Wang H."/>
            <person name="Huang T."/>
            <person name="Liu B."/>
            <person name="Yang B."/>
            <person name="Yin L."/>
            <person name="Li B."/>
            <person name="Zhang Y."/>
            <person name="Zhang S."/>
            <person name="Jiang F."/>
            <person name="Zhang X."/>
            <person name="Ren Y."/>
            <person name="Wang B."/>
            <person name="Wang S."/>
            <person name="Lu Y."/>
            <person name="Wu K."/>
            <person name="Fan W."/>
            <person name="Wang G."/>
        </authorList>
    </citation>
    <scope>NUCLEOTIDE SEQUENCE</scope>
    <source>
        <strain evidence="7">12Hb</strain>
    </source>
</reference>